<accession>F3YZ52</accession>
<dbReference type="PANTHER" id="PTHR43181">
    <property type="entry name" value="2-C-METHYL-D-ERYTHRITOL 2,4-CYCLODIPHOSPHATE SYNTHASE, CHLOROPLASTIC"/>
    <property type="match status" value="1"/>
</dbReference>
<keyword evidence="9 13" id="KW-0479">Metal-binding</keyword>
<dbReference type="SUPFAM" id="SSF69765">
    <property type="entry name" value="IpsF-like"/>
    <property type="match status" value="1"/>
</dbReference>
<dbReference type="InterPro" id="IPR026596">
    <property type="entry name" value="IspD/F"/>
</dbReference>
<evidence type="ECO:0000256" key="6">
    <source>
        <dbReference type="ARBA" id="ARBA00009789"/>
    </source>
</evidence>
<feature type="site" description="Transition state stabilizer" evidence="13">
    <location>
        <position position="19"/>
    </location>
</feature>
<keyword evidence="10 13" id="KW-0414">Isoprene biosynthesis</keyword>
<feature type="domain" description="2-C-methyl-D-erythritol 2,4-cyclodiphosphate synthase" evidence="14">
    <location>
        <begin position="246"/>
        <end position="404"/>
    </location>
</feature>
<dbReference type="HOGENOM" id="CLU_042800_2_5_7"/>
<dbReference type="InterPro" id="IPR003526">
    <property type="entry name" value="MECDP_synthase"/>
</dbReference>
<dbReference type="InterPro" id="IPR018294">
    <property type="entry name" value="ISPD_synthase_CS"/>
</dbReference>
<dbReference type="InterPro" id="IPR036571">
    <property type="entry name" value="MECDP_synthase_sf"/>
</dbReference>
<dbReference type="EC" id="2.7.7.60" evidence="13"/>
<dbReference type="InterPro" id="IPR020555">
    <property type="entry name" value="MECDP_synthase_CS"/>
</dbReference>
<evidence type="ECO:0000256" key="1">
    <source>
        <dbReference type="ARBA" id="ARBA00000200"/>
    </source>
</evidence>
<dbReference type="Pfam" id="PF02542">
    <property type="entry name" value="YgbB"/>
    <property type="match status" value="1"/>
</dbReference>
<evidence type="ECO:0000313" key="15">
    <source>
        <dbReference type="EMBL" id="EGJ50808.1"/>
    </source>
</evidence>
<dbReference type="EMBL" id="CP003221">
    <property type="protein sequence ID" value="EGJ50808.1"/>
    <property type="molecule type" value="Genomic_DNA"/>
</dbReference>
<feature type="region of interest" description="2-C-methyl-D-erythritol 2,4-cyclodiphosphate synthase" evidence="13">
    <location>
        <begin position="245"/>
        <end position="410"/>
    </location>
</feature>
<comment type="caution">
    <text evidence="13">Lacks conserved residue(s) required for the propagation of feature annotation.</text>
</comment>
<dbReference type="PROSITE" id="PS01295">
    <property type="entry name" value="ISPD"/>
    <property type="match status" value="1"/>
</dbReference>
<evidence type="ECO:0000256" key="12">
    <source>
        <dbReference type="ARBA" id="ARBA00023268"/>
    </source>
</evidence>
<evidence type="ECO:0000256" key="7">
    <source>
        <dbReference type="ARBA" id="ARBA00022679"/>
    </source>
</evidence>
<dbReference type="RefSeq" id="WP_014260507.1">
    <property type="nucleotide sequence ID" value="NC_016629.1"/>
</dbReference>
<reference evidence="15 16" key="1">
    <citation type="journal article" date="2011" name="J. Bacteriol.">
        <title>Genome sequence of the mercury-methylating and pleomorphic Desulfovibrio africanus Strain Walvis Bay.</title>
        <authorList>
            <person name="Brown S.D."/>
            <person name="Wall J.D."/>
            <person name="Kucken A.M."/>
            <person name="Gilmour C.C."/>
            <person name="Podar M."/>
            <person name="Brandt C.C."/>
            <person name="Teshima H."/>
            <person name="Detter J.C."/>
            <person name="Han C.S."/>
            <person name="Land M.L."/>
            <person name="Lucas S."/>
            <person name="Han J."/>
            <person name="Pennacchio L."/>
            <person name="Nolan M."/>
            <person name="Pitluck S."/>
            <person name="Woyke T."/>
            <person name="Goodwin L."/>
            <person name="Palumbo A.V."/>
            <person name="Elias D.A."/>
        </authorList>
    </citation>
    <scope>NUCLEOTIDE SEQUENCE [LARGE SCALE GENOMIC DNA]</scope>
    <source>
        <strain evidence="15 16">Walvis Bay</strain>
    </source>
</reference>
<organism evidence="15 16">
    <name type="scientific">Desulfocurvibacter africanus subsp. africanus str. Walvis Bay</name>
    <dbReference type="NCBI Taxonomy" id="690850"/>
    <lineage>
        <taxon>Bacteria</taxon>
        <taxon>Pseudomonadati</taxon>
        <taxon>Thermodesulfobacteriota</taxon>
        <taxon>Desulfovibrionia</taxon>
        <taxon>Desulfovibrionales</taxon>
        <taxon>Desulfovibrionaceae</taxon>
        <taxon>Desulfocurvibacter</taxon>
    </lineage>
</organism>
<dbReference type="UniPathway" id="UPA00056">
    <property type="reaction ID" value="UER00093"/>
</dbReference>
<evidence type="ECO:0000259" key="14">
    <source>
        <dbReference type="Pfam" id="PF02542"/>
    </source>
</evidence>
<dbReference type="AlphaFoldDB" id="F3YZ52"/>
<feature type="site" description="Transition state stabilizer" evidence="13">
    <location>
        <position position="384"/>
    </location>
</feature>
<feature type="binding site" evidence="13">
    <location>
        <position position="253"/>
    </location>
    <ligand>
        <name>a divalent metal cation</name>
        <dbReference type="ChEBI" id="CHEBI:60240"/>
    </ligand>
</feature>
<dbReference type="SUPFAM" id="SSF53448">
    <property type="entry name" value="Nucleotide-diphospho-sugar transferases"/>
    <property type="match status" value="1"/>
</dbReference>
<feature type="binding site" evidence="13">
    <location>
        <begin position="312"/>
        <end position="316"/>
    </location>
    <ligand>
        <name>4-CDP-2-C-methyl-D-erythritol 2-phosphate</name>
        <dbReference type="ChEBI" id="CHEBI:57919"/>
    </ligand>
</feature>
<feature type="binding site" evidence="13">
    <location>
        <position position="293"/>
    </location>
    <ligand>
        <name>a divalent metal cation</name>
        <dbReference type="ChEBI" id="CHEBI:60240"/>
    </ligand>
</feature>
<dbReference type="InterPro" id="IPR034683">
    <property type="entry name" value="IspD/TarI"/>
</dbReference>
<evidence type="ECO:0000256" key="4">
    <source>
        <dbReference type="ARBA" id="ARBA00004709"/>
    </source>
</evidence>
<name>F3YZ52_DESAF</name>
<comment type="pathway">
    <text evidence="4 13">Isoprenoid biosynthesis; isopentenyl diphosphate biosynthesis via DXP pathway; isopentenyl diphosphate from 1-deoxy-D-xylulose 5-phosphate: step 4/6.</text>
</comment>
<sequence precursor="true">MTFSSHTWAVLLAAGSGTRLADACGGRRKQFLEFQDLPLFWHSARTFARVTAIKGLVFVFPPEEIEACAAQVRALDAANSLGLPWLAVAGGTRRQDSVRNGLAALPHDCGRVLVHDSARPFMSASLVQRICVALEAGAQSVIPALAVTDTIKRVSGGLDGGRVAATLLREELAAVQTPQGFDLALLRQAHERAETEDWQVTDDASLMELAGSEVRVVPGEACNVKITNPEDLRLLEEQAMPEVSVTGFGYDVHRYAQATENPKQPARPMVLGTVPIPGAPEVLAHSDGDVLLHALTDAVLGCLGKGDIGTHFPDTDKAWDNAASSLLLSEVLLLAQREGLRLMHVDLTVIAQVPKLAPHREDIRKSVANLLGLSAAMVNVKATTEEGLGFTGRKEGIKAVALVTGLRQLP</sequence>
<dbReference type="GO" id="GO:0016114">
    <property type="term" value="P:terpenoid biosynthetic process"/>
    <property type="evidence" value="ECO:0007669"/>
    <property type="project" value="InterPro"/>
</dbReference>
<dbReference type="InterPro" id="IPR029044">
    <property type="entry name" value="Nucleotide-diphossugar_trans"/>
</dbReference>
<feature type="binding site" evidence="13">
    <location>
        <begin position="285"/>
        <end position="286"/>
    </location>
    <ligand>
        <name>4-CDP-2-C-methyl-D-erythritol 2-phosphate</name>
        <dbReference type="ChEBI" id="CHEBI:57919"/>
    </ligand>
</feature>
<dbReference type="Gene3D" id="3.30.1330.50">
    <property type="entry name" value="2-C-methyl-D-erythritol 2,4-cyclodiphosphate synthase"/>
    <property type="match status" value="1"/>
</dbReference>
<evidence type="ECO:0000256" key="10">
    <source>
        <dbReference type="ARBA" id="ARBA00023229"/>
    </source>
</evidence>
<protein>
    <recommendedName>
        <fullName evidence="13">Bifunctional enzyme IspD/IspF</fullName>
    </recommendedName>
    <domain>
        <recommendedName>
            <fullName evidence="13">2-C-methyl-D-erythritol 4-phosphate cytidylyltransferase</fullName>
            <ecNumber evidence="13">2.7.7.60</ecNumber>
        </recommendedName>
        <alternativeName>
            <fullName evidence="13">4-diphosphocytidyl-2C-methyl-D-erythritol synthase</fullName>
        </alternativeName>
        <alternativeName>
            <fullName evidence="13">MEP cytidylyltransferase</fullName>
            <shortName evidence="13">MCT</shortName>
        </alternativeName>
    </domain>
    <domain>
        <recommendedName>
            <fullName evidence="13">2-C-methyl-D-erythritol 2,4-cyclodiphosphate synthase</fullName>
            <shortName evidence="13">MECDP-synthase</shortName>
            <shortName evidence="13">MECPP-synthase</shortName>
            <shortName evidence="13">MECPS</shortName>
            <ecNumber evidence="13">4.6.1.12</ecNumber>
        </recommendedName>
    </domain>
</protein>
<dbReference type="HAMAP" id="MF_00108">
    <property type="entry name" value="IspD"/>
    <property type="match status" value="1"/>
</dbReference>
<dbReference type="eggNOG" id="COG0245">
    <property type="taxonomic scope" value="Bacteria"/>
</dbReference>
<feature type="binding site" evidence="13">
    <location>
        <position position="251"/>
    </location>
    <ligand>
        <name>a divalent metal cation</name>
        <dbReference type="ChEBI" id="CHEBI:60240"/>
    </ligand>
</feature>
<comment type="catalytic activity">
    <reaction evidence="1 13">
        <text>4-CDP-2-C-methyl-D-erythritol 2-phosphate = 2-C-methyl-D-erythritol 2,4-cyclic diphosphate + CMP</text>
        <dbReference type="Rhea" id="RHEA:23864"/>
        <dbReference type="ChEBI" id="CHEBI:57919"/>
        <dbReference type="ChEBI" id="CHEBI:58483"/>
        <dbReference type="ChEBI" id="CHEBI:60377"/>
        <dbReference type="EC" id="4.6.1.12"/>
    </reaction>
</comment>
<feature type="site" description="Transition state stabilizer" evidence="13">
    <location>
        <position position="29"/>
    </location>
</feature>
<dbReference type="NCBIfam" id="TIGR00151">
    <property type="entry name" value="ispF"/>
    <property type="match status" value="1"/>
</dbReference>
<comment type="cofactor">
    <cofactor evidence="3 13">
        <name>a divalent metal cation</name>
        <dbReference type="ChEBI" id="CHEBI:60240"/>
    </cofactor>
</comment>
<dbReference type="CDD" id="cd02516">
    <property type="entry name" value="CDP-ME_synthetase"/>
    <property type="match status" value="1"/>
</dbReference>
<dbReference type="EC" id="4.6.1.12" evidence="13"/>
<dbReference type="HAMAP" id="MF_00107">
    <property type="entry name" value="IspF"/>
    <property type="match status" value="1"/>
</dbReference>
<feature type="binding site" evidence="13">
    <location>
        <begin position="251"/>
        <end position="253"/>
    </location>
    <ligand>
        <name>4-CDP-2-C-methyl-D-erythritol 2-phosphate</name>
        <dbReference type="ChEBI" id="CHEBI:57919"/>
    </ligand>
</feature>
<dbReference type="GO" id="GO:0050518">
    <property type="term" value="F:2-C-methyl-D-erythritol 4-phosphate cytidylyltransferase activity"/>
    <property type="evidence" value="ECO:0007669"/>
    <property type="project" value="UniProtKB-UniRule"/>
</dbReference>
<feature type="binding site" evidence="13">
    <location>
        <begin position="383"/>
        <end position="386"/>
    </location>
    <ligand>
        <name>4-CDP-2-C-methyl-D-erythritol 2-phosphate</name>
        <dbReference type="ChEBI" id="CHEBI:57919"/>
    </ligand>
</feature>
<dbReference type="GO" id="GO:0019288">
    <property type="term" value="P:isopentenyl diphosphate biosynthetic process, methylerythritol 4-phosphate pathway"/>
    <property type="evidence" value="ECO:0007669"/>
    <property type="project" value="UniProtKB-UniRule"/>
</dbReference>
<comment type="pathway">
    <text evidence="5 13">Isoprenoid biosynthesis; isopentenyl diphosphate biosynthesis via DXP pathway; isopentenyl diphosphate from 1-deoxy-D-xylulose 5-phosphate: step 2/6.</text>
</comment>
<dbReference type="PROSITE" id="PS01350">
    <property type="entry name" value="ISPF"/>
    <property type="match status" value="1"/>
</dbReference>
<keyword evidence="8 13" id="KW-0548">Nucleotidyltransferase</keyword>
<evidence type="ECO:0000256" key="13">
    <source>
        <dbReference type="HAMAP-Rule" id="MF_01520"/>
    </source>
</evidence>
<dbReference type="GO" id="GO:0046872">
    <property type="term" value="F:metal ion binding"/>
    <property type="evidence" value="ECO:0007669"/>
    <property type="project" value="UniProtKB-KW"/>
</dbReference>
<dbReference type="HAMAP" id="MF_01520">
    <property type="entry name" value="IspDF"/>
    <property type="match status" value="1"/>
</dbReference>
<keyword evidence="12 13" id="KW-0511">Multifunctional enzyme</keyword>
<dbReference type="eggNOG" id="COG1211">
    <property type="taxonomic scope" value="Bacteria"/>
</dbReference>
<evidence type="ECO:0000256" key="8">
    <source>
        <dbReference type="ARBA" id="ARBA00022695"/>
    </source>
</evidence>
<feature type="site" description="Positions MEP for the nucleophilic attack" evidence="13">
    <location>
        <position position="169"/>
    </location>
</feature>
<comment type="similarity">
    <text evidence="13">In the N-terminal section; belongs to the IspD/TarI cytidylyltransferase family. IspD subfamily.</text>
</comment>
<feature type="binding site" evidence="13">
    <location>
        <begin position="307"/>
        <end position="309"/>
    </location>
    <ligand>
        <name>4-CDP-2-C-methyl-D-erythritol 2-phosphate</name>
        <dbReference type="ChEBI" id="CHEBI:57919"/>
    </ligand>
</feature>
<dbReference type="STRING" id="690850.Desaf_2485"/>
<dbReference type="PANTHER" id="PTHR43181:SF1">
    <property type="entry name" value="2-C-METHYL-D-ERYTHRITOL 2,4-CYCLODIPHOSPHATE SYNTHASE, CHLOROPLASTIC"/>
    <property type="match status" value="1"/>
</dbReference>
<feature type="binding site" evidence="13">
    <location>
        <position position="390"/>
    </location>
    <ligand>
        <name>4-CDP-2-C-methyl-D-erythritol 2-phosphate</name>
        <dbReference type="ChEBI" id="CHEBI:57919"/>
    </ligand>
</feature>
<evidence type="ECO:0000256" key="2">
    <source>
        <dbReference type="ARBA" id="ARBA00001282"/>
    </source>
</evidence>
<dbReference type="GO" id="GO:0008685">
    <property type="term" value="F:2-C-methyl-D-erythritol 2,4-cyclodiphosphate synthase activity"/>
    <property type="evidence" value="ECO:0007669"/>
    <property type="project" value="UniProtKB-UniRule"/>
</dbReference>
<evidence type="ECO:0000256" key="5">
    <source>
        <dbReference type="ARBA" id="ARBA00004787"/>
    </source>
</evidence>
<feature type="site" description="Transition state stabilizer" evidence="13">
    <location>
        <position position="285"/>
    </location>
</feature>
<evidence type="ECO:0000313" key="16">
    <source>
        <dbReference type="Proteomes" id="UP000007844"/>
    </source>
</evidence>
<feature type="site" description="Positions MEP for the nucleophilic attack" evidence="13">
    <location>
        <position position="225"/>
    </location>
</feature>
<keyword evidence="11 13" id="KW-0456">Lyase</keyword>
<comment type="catalytic activity">
    <reaction evidence="2 13">
        <text>2-C-methyl-D-erythritol 4-phosphate + CTP + H(+) = 4-CDP-2-C-methyl-D-erythritol + diphosphate</text>
        <dbReference type="Rhea" id="RHEA:13429"/>
        <dbReference type="ChEBI" id="CHEBI:15378"/>
        <dbReference type="ChEBI" id="CHEBI:33019"/>
        <dbReference type="ChEBI" id="CHEBI:37563"/>
        <dbReference type="ChEBI" id="CHEBI:57823"/>
        <dbReference type="ChEBI" id="CHEBI:58262"/>
        <dbReference type="EC" id="2.7.7.60"/>
    </reaction>
</comment>
<comment type="function">
    <text evidence="13">Bifunctional enzyme that catalyzes the formation of 4-diphosphocytidyl-2-C-methyl-D-erythritol from CTP and 2-C-methyl-D-erythritol 4-phosphate (MEP) (IspD), and catalyzes the conversion of 4-diphosphocytidyl-2-C-methyl-D-erythritol 2-phosphate (CDP-ME2P) to 2-C-methyl-D-erythritol 2,4-cyclodiphosphate (ME-CPP) with a corresponding release of cytidine 5-monophosphate (CMP) (IspF).</text>
</comment>
<gene>
    <name evidence="13" type="primary">ispDF</name>
    <name evidence="15" type="ORF">Desaf_2485</name>
</gene>
<keyword evidence="7 13" id="KW-0808">Transferase</keyword>
<dbReference type="InterPro" id="IPR001228">
    <property type="entry name" value="IspD"/>
</dbReference>
<keyword evidence="16" id="KW-1185">Reference proteome</keyword>
<feature type="binding site" evidence="13">
    <location>
        <position position="393"/>
    </location>
    <ligand>
        <name>4-CDP-2-C-methyl-D-erythritol 2-phosphate</name>
        <dbReference type="ChEBI" id="CHEBI:57919"/>
    </ligand>
</feature>
<dbReference type="CDD" id="cd00554">
    <property type="entry name" value="MECDP_synthase"/>
    <property type="match status" value="1"/>
</dbReference>
<dbReference type="Gene3D" id="3.90.550.10">
    <property type="entry name" value="Spore Coat Polysaccharide Biosynthesis Protein SpsA, Chain A"/>
    <property type="match status" value="1"/>
</dbReference>
<dbReference type="Pfam" id="PF01128">
    <property type="entry name" value="IspD"/>
    <property type="match status" value="1"/>
</dbReference>
<evidence type="ECO:0000256" key="3">
    <source>
        <dbReference type="ARBA" id="ARBA00001968"/>
    </source>
</evidence>
<evidence type="ECO:0000256" key="11">
    <source>
        <dbReference type="ARBA" id="ARBA00023239"/>
    </source>
</evidence>
<dbReference type="KEGG" id="daf:Desaf_2485"/>
<comment type="similarity">
    <text evidence="6">Belongs to the IspD/TarI cytidylyltransferase family. IspD subfamily.</text>
</comment>
<proteinExistence type="inferred from homology"/>
<evidence type="ECO:0000256" key="9">
    <source>
        <dbReference type="ARBA" id="ARBA00022723"/>
    </source>
</evidence>
<dbReference type="NCBIfam" id="TIGR00453">
    <property type="entry name" value="ispD"/>
    <property type="match status" value="1"/>
</dbReference>
<comment type="similarity">
    <text evidence="13">In the C-terminal section; belongs to the IspF family.</text>
</comment>
<dbReference type="Proteomes" id="UP000007844">
    <property type="component" value="Chromosome"/>
</dbReference>
<feature type="region of interest" description="2-C-methyl-D-erythritol 4-phosphate cytidylyltransferase" evidence="13">
    <location>
        <begin position="1"/>
        <end position="243"/>
    </location>
</feature>
<dbReference type="FunFam" id="3.90.550.10:FF:000003">
    <property type="entry name" value="2-C-methyl-D-erythritol 4-phosphate cytidylyltransferase"/>
    <property type="match status" value="1"/>
</dbReference>